<dbReference type="EMBL" id="JABFAF010000012">
    <property type="protein sequence ID" value="MBA0872727.1"/>
    <property type="molecule type" value="Genomic_DNA"/>
</dbReference>
<gene>
    <name evidence="1" type="ORF">Goshw_019400</name>
</gene>
<reference evidence="1 2" key="1">
    <citation type="journal article" date="2019" name="Genome Biol. Evol.">
        <title>Insights into the evolution of the New World diploid cottons (Gossypium, subgenus Houzingenia) based on genome sequencing.</title>
        <authorList>
            <person name="Grover C.E."/>
            <person name="Arick M.A. 2nd"/>
            <person name="Thrash A."/>
            <person name="Conover J.L."/>
            <person name="Sanders W.S."/>
            <person name="Peterson D.G."/>
            <person name="Frelichowski J.E."/>
            <person name="Scheffler J.A."/>
            <person name="Scheffler B.E."/>
            <person name="Wendel J.F."/>
        </authorList>
    </citation>
    <scope>NUCLEOTIDE SEQUENCE [LARGE SCALE GENOMIC DNA]</scope>
    <source>
        <strain evidence="1">1</strain>
        <tissue evidence="1">Leaf</tissue>
    </source>
</reference>
<proteinExistence type="predicted"/>
<name>A0A7J9MPA8_GOSSC</name>
<sequence>MKTETNASLTCGLGLKMKEALLGSVVRAFRLNLISMKFIHIQALAHSCLSSFYNGGNDLTLEAVFASGRREFGEFSVYNPTKKGTDSS</sequence>
<dbReference type="OrthoDB" id="2250022at2759"/>
<dbReference type="AlphaFoldDB" id="A0A7J9MPA8"/>
<organism evidence="1 2">
    <name type="scientific">Gossypium schwendimanii</name>
    <name type="common">Cotton</name>
    <dbReference type="NCBI Taxonomy" id="34291"/>
    <lineage>
        <taxon>Eukaryota</taxon>
        <taxon>Viridiplantae</taxon>
        <taxon>Streptophyta</taxon>
        <taxon>Embryophyta</taxon>
        <taxon>Tracheophyta</taxon>
        <taxon>Spermatophyta</taxon>
        <taxon>Magnoliopsida</taxon>
        <taxon>eudicotyledons</taxon>
        <taxon>Gunneridae</taxon>
        <taxon>Pentapetalae</taxon>
        <taxon>rosids</taxon>
        <taxon>malvids</taxon>
        <taxon>Malvales</taxon>
        <taxon>Malvaceae</taxon>
        <taxon>Malvoideae</taxon>
        <taxon>Gossypium</taxon>
    </lineage>
</organism>
<dbReference type="Proteomes" id="UP000593576">
    <property type="component" value="Unassembled WGS sequence"/>
</dbReference>
<accession>A0A7J9MPA8</accession>
<comment type="caution">
    <text evidence="1">The sequence shown here is derived from an EMBL/GenBank/DDBJ whole genome shotgun (WGS) entry which is preliminary data.</text>
</comment>
<keyword evidence="2" id="KW-1185">Reference proteome</keyword>
<protein>
    <submittedName>
        <fullName evidence="1">Uncharacterized protein</fullName>
    </submittedName>
</protein>
<evidence type="ECO:0000313" key="2">
    <source>
        <dbReference type="Proteomes" id="UP000593576"/>
    </source>
</evidence>
<evidence type="ECO:0000313" key="1">
    <source>
        <dbReference type="EMBL" id="MBA0872727.1"/>
    </source>
</evidence>